<dbReference type="OrthoDB" id="184583at2759"/>
<evidence type="ECO:0000256" key="2">
    <source>
        <dbReference type="ARBA" id="ARBA00022614"/>
    </source>
</evidence>
<dbReference type="PANTHER" id="PTHR24113">
    <property type="entry name" value="RAN GTPASE-ACTIVATING PROTEIN 1"/>
    <property type="match status" value="1"/>
</dbReference>
<dbReference type="GO" id="GO:0005096">
    <property type="term" value="F:GTPase activator activity"/>
    <property type="evidence" value="ECO:0007669"/>
    <property type="project" value="UniProtKB-KW"/>
</dbReference>
<dbReference type="SUPFAM" id="SSF69099">
    <property type="entry name" value="Ran-GTPase activating protein 1 (RanGAP1), C-terminal domain"/>
    <property type="match status" value="1"/>
</dbReference>
<dbReference type="Proteomes" id="UP000639338">
    <property type="component" value="Unassembled WGS sequence"/>
</dbReference>
<protein>
    <recommendedName>
        <fullName evidence="5">Ran-GTPase activating protein 1 C-terminal domain-containing protein</fullName>
    </recommendedName>
</protein>
<feature type="domain" description="Ran-GTPase activating protein 1 C-terminal" evidence="5">
    <location>
        <begin position="411"/>
        <end position="563"/>
    </location>
</feature>
<dbReference type="PANTHER" id="PTHR24113:SF12">
    <property type="entry name" value="RAN GTPASE-ACTIVATING PROTEIN 1"/>
    <property type="match status" value="1"/>
</dbReference>
<accession>A0A835CNS2</accession>
<dbReference type="InterPro" id="IPR001611">
    <property type="entry name" value="Leu-rich_rpt"/>
</dbReference>
<evidence type="ECO:0000313" key="7">
    <source>
        <dbReference type="Proteomes" id="UP000639338"/>
    </source>
</evidence>
<dbReference type="CDD" id="cd00116">
    <property type="entry name" value="LRR_RI"/>
    <property type="match status" value="1"/>
</dbReference>
<reference evidence="6 7" key="1">
    <citation type="submission" date="2020-08" db="EMBL/GenBank/DDBJ databases">
        <title>Aphidius gifuensis genome sequencing and assembly.</title>
        <authorList>
            <person name="Du Z."/>
        </authorList>
    </citation>
    <scope>NUCLEOTIDE SEQUENCE [LARGE SCALE GENOMIC DNA]</scope>
    <source>
        <strain evidence="6">YNYX2018</strain>
        <tissue evidence="6">Adults</tissue>
    </source>
</reference>
<sequence length="588" mass="64007">MFNFQNVSETLSKTTPTDVPTGVSFCGKSLKLNSEEDANLVVDAIKKCSSLSYLNLEGNTLGPDAAKAVSKALETHGKPLTRALWKDMFTGRMKTEIPKALEYLGTGLKISEARLFELDLSDNAFGPIGVQGLAALLSSSPCFTLQELRLNNNGLGISGGKMLADALINCHNNSSKIGKPLALKVFIAGRNRLENEGATALANVFDKLGSLEEVVMPQNGIYHIGVAAIASALSNNPNLKILNLNDNTVGPKGAIALANALKKFKNLEILNLGDCLLKTRGAMTIAGALGIPGSHTSLIEINLTGNEIRSRAAESLVNAVTDKTQLTSLQLDANSFGGEGVDALKEALEKVDKLDVLGSLEDDVTDDEDESDGDNETEDDSNNESDNDDNENENIYSDVSQDVIIQEKEIIHKPINVKEFLKAPIGENLLMIEGDKFYEFLEHATSYSQEPQRYVDELLIIVMKVSSLCGSGYGDVRVEAEGLTDKLYFELFTFAKSNDQLSHVNNNLLVNLGLIKSEDKSSGKIEWNLEGCFKALEKICTKEYFPSLTKDALKLFIEKPIRSGKKFVDPFQDAKKSLKNIIDDSQRT</sequence>
<dbReference type="GO" id="GO:0006913">
    <property type="term" value="P:nucleocytoplasmic transport"/>
    <property type="evidence" value="ECO:0007669"/>
    <property type="project" value="TreeGrafter"/>
</dbReference>
<proteinExistence type="predicted"/>
<evidence type="ECO:0000313" key="6">
    <source>
        <dbReference type="EMBL" id="KAF7988413.1"/>
    </source>
</evidence>
<evidence type="ECO:0000256" key="3">
    <source>
        <dbReference type="ARBA" id="ARBA00022737"/>
    </source>
</evidence>
<evidence type="ECO:0000256" key="1">
    <source>
        <dbReference type="ARBA" id="ARBA00022468"/>
    </source>
</evidence>
<keyword evidence="3" id="KW-0677">Repeat</keyword>
<evidence type="ECO:0000259" key="5">
    <source>
        <dbReference type="Pfam" id="PF07834"/>
    </source>
</evidence>
<comment type="caution">
    <text evidence="6">The sequence shown here is derived from an EMBL/GenBank/DDBJ whole genome shotgun (WGS) entry which is preliminary data.</text>
</comment>
<dbReference type="Pfam" id="PF13516">
    <property type="entry name" value="LRR_6"/>
    <property type="match status" value="4"/>
</dbReference>
<keyword evidence="2" id="KW-0433">Leucine-rich repeat</keyword>
<feature type="region of interest" description="Disordered" evidence="4">
    <location>
        <begin position="359"/>
        <end position="394"/>
    </location>
</feature>
<dbReference type="Pfam" id="PF07834">
    <property type="entry name" value="RanGAP1_C"/>
    <property type="match status" value="1"/>
</dbReference>
<dbReference type="GO" id="GO:0005634">
    <property type="term" value="C:nucleus"/>
    <property type="evidence" value="ECO:0007669"/>
    <property type="project" value="TreeGrafter"/>
</dbReference>
<dbReference type="InterPro" id="IPR027038">
    <property type="entry name" value="RanGap"/>
</dbReference>
<dbReference type="InterPro" id="IPR036720">
    <property type="entry name" value="RanGAP1_C_sf"/>
</dbReference>
<dbReference type="SMART" id="SM00368">
    <property type="entry name" value="LRR_RI"/>
    <property type="match status" value="8"/>
</dbReference>
<keyword evidence="7" id="KW-1185">Reference proteome</keyword>
<dbReference type="SUPFAM" id="SSF52047">
    <property type="entry name" value="RNI-like"/>
    <property type="match status" value="1"/>
</dbReference>
<dbReference type="Gene3D" id="1.25.40.200">
    <property type="entry name" value="Ran-GTPase activating protein 1, C-terminal domain"/>
    <property type="match status" value="1"/>
</dbReference>
<dbReference type="EMBL" id="JACMRX010000005">
    <property type="protein sequence ID" value="KAF7988413.1"/>
    <property type="molecule type" value="Genomic_DNA"/>
</dbReference>
<dbReference type="GO" id="GO:0048471">
    <property type="term" value="C:perinuclear region of cytoplasm"/>
    <property type="evidence" value="ECO:0007669"/>
    <property type="project" value="TreeGrafter"/>
</dbReference>
<gene>
    <name evidence="6" type="ORF">HCN44_000986</name>
</gene>
<dbReference type="GO" id="GO:0005829">
    <property type="term" value="C:cytosol"/>
    <property type="evidence" value="ECO:0007669"/>
    <property type="project" value="TreeGrafter"/>
</dbReference>
<dbReference type="InterPro" id="IPR032675">
    <property type="entry name" value="LRR_dom_sf"/>
</dbReference>
<dbReference type="Gene3D" id="3.80.10.10">
    <property type="entry name" value="Ribonuclease Inhibitor"/>
    <property type="match status" value="1"/>
</dbReference>
<keyword evidence="1" id="KW-0343">GTPase activation</keyword>
<dbReference type="InterPro" id="IPR009109">
    <property type="entry name" value="Ran_GTPase_activating_1_C"/>
</dbReference>
<name>A0A835CNS2_APHGI</name>
<organism evidence="6 7">
    <name type="scientific">Aphidius gifuensis</name>
    <name type="common">Parasitoid wasp</name>
    <dbReference type="NCBI Taxonomy" id="684658"/>
    <lineage>
        <taxon>Eukaryota</taxon>
        <taxon>Metazoa</taxon>
        <taxon>Ecdysozoa</taxon>
        <taxon>Arthropoda</taxon>
        <taxon>Hexapoda</taxon>
        <taxon>Insecta</taxon>
        <taxon>Pterygota</taxon>
        <taxon>Neoptera</taxon>
        <taxon>Endopterygota</taxon>
        <taxon>Hymenoptera</taxon>
        <taxon>Apocrita</taxon>
        <taxon>Ichneumonoidea</taxon>
        <taxon>Braconidae</taxon>
        <taxon>Aphidiinae</taxon>
        <taxon>Aphidius</taxon>
    </lineage>
</organism>
<evidence type="ECO:0000256" key="4">
    <source>
        <dbReference type="SAM" id="MobiDB-lite"/>
    </source>
</evidence>
<dbReference type="GO" id="GO:0031267">
    <property type="term" value="F:small GTPase binding"/>
    <property type="evidence" value="ECO:0007669"/>
    <property type="project" value="TreeGrafter"/>
</dbReference>
<dbReference type="GO" id="GO:0007165">
    <property type="term" value="P:signal transduction"/>
    <property type="evidence" value="ECO:0007669"/>
    <property type="project" value="InterPro"/>
</dbReference>
<dbReference type="AlphaFoldDB" id="A0A835CNS2"/>
<feature type="compositionally biased region" description="Acidic residues" evidence="4">
    <location>
        <begin position="360"/>
        <end position="392"/>
    </location>
</feature>